<comment type="subcellular location">
    <subcellularLocation>
        <location evidence="1">Nucleus</location>
    </subcellularLocation>
</comment>
<dbReference type="CDD" id="cd12148">
    <property type="entry name" value="fungal_TF_MHR"/>
    <property type="match status" value="1"/>
</dbReference>
<dbReference type="Pfam" id="PF00172">
    <property type="entry name" value="Zn_clus"/>
    <property type="match status" value="1"/>
</dbReference>
<evidence type="ECO:0000259" key="7">
    <source>
        <dbReference type="PROSITE" id="PS50048"/>
    </source>
</evidence>
<dbReference type="PROSITE" id="PS00463">
    <property type="entry name" value="ZN2_CY6_FUNGAL_1"/>
    <property type="match status" value="1"/>
</dbReference>
<protein>
    <recommendedName>
        <fullName evidence="7">Zn(2)-C6 fungal-type domain-containing protein</fullName>
    </recommendedName>
</protein>
<feature type="domain" description="Zn(2)-C6 fungal-type" evidence="7">
    <location>
        <begin position="25"/>
        <end position="55"/>
    </location>
</feature>
<dbReference type="PROSITE" id="PS50048">
    <property type="entry name" value="ZN2_CY6_FUNGAL_2"/>
    <property type="match status" value="1"/>
</dbReference>
<keyword evidence="6" id="KW-0472">Membrane</keyword>
<dbReference type="CDD" id="cd00067">
    <property type="entry name" value="GAL4"/>
    <property type="match status" value="1"/>
</dbReference>
<keyword evidence="5" id="KW-0539">Nucleus</keyword>
<dbReference type="GO" id="GO:0000981">
    <property type="term" value="F:DNA-binding transcription factor activity, RNA polymerase II-specific"/>
    <property type="evidence" value="ECO:0007669"/>
    <property type="project" value="InterPro"/>
</dbReference>
<gene>
    <name evidence="8" type="ORF">BS47DRAFT_1381690</name>
</gene>
<dbReference type="GO" id="GO:0008270">
    <property type="term" value="F:zinc ion binding"/>
    <property type="evidence" value="ECO:0007669"/>
    <property type="project" value="InterPro"/>
</dbReference>
<organism evidence="8 9">
    <name type="scientific">Hydnum rufescens UP504</name>
    <dbReference type="NCBI Taxonomy" id="1448309"/>
    <lineage>
        <taxon>Eukaryota</taxon>
        <taxon>Fungi</taxon>
        <taxon>Dikarya</taxon>
        <taxon>Basidiomycota</taxon>
        <taxon>Agaricomycotina</taxon>
        <taxon>Agaricomycetes</taxon>
        <taxon>Cantharellales</taxon>
        <taxon>Hydnaceae</taxon>
        <taxon>Hydnum</taxon>
    </lineage>
</organism>
<dbReference type="Gene3D" id="4.10.240.10">
    <property type="entry name" value="Zn(2)-C6 fungal-type DNA-binding domain"/>
    <property type="match status" value="1"/>
</dbReference>
<sequence>MPHARASIIGGNYPFIPTTLGRGEACFGCRKHKTKCDGRKPSCVQCEIHGRRCAYITPVSRVKKLEERVKELESQLQDAVDYSPLVLHLPIMKASLPDPVDLTLHTHPAPPMTRDAAIQSLLAWDPNHSMSHSLRLNLFDTFLNHQAQYSVDVYLPRFRERVNLPSTHPDGLHPSLVNAILLATSSSFGPDAKPYEDLFLRRAREQFQHSLAHADRLEDFFWACIITTWYYIRNGRIHEAYHLATNIGPQHASFLHLRDMFEVAERINIWWSVYLVERRLSLYMALPGGLPHGAHPNFTTPWPRSFSDVARYGLDNWPNDGLNGLLSRGATLTTVASDSLLGLRAKSIALLARAAWSVYTSRSSVPEEFWVTHVRTDNAISRVQETLPSVKEEHHPMTGDTVHQINPTLVHIHITTYTSVIITHQVTSDVDPSAYEKCLKAARAMAAVTRDIHGDLSMLYAQTFLGPMLCSGAQFLEQEIKRLHASGSPDHVPELRNAQQDLASIAYALWSLVGLYPGLVLHIVPYLHRIRSLLDD</sequence>
<evidence type="ECO:0000256" key="5">
    <source>
        <dbReference type="ARBA" id="ARBA00023242"/>
    </source>
</evidence>
<evidence type="ECO:0000256" key="2">
    <source>
        <dbReference type="ARBA" id="ARBA00022723"/>
    </source>
</evidence>
<name>A0A9P6DV68_9AGAM</name>
<keyword evidence="9" id="KW-1185">Reference proteome</keyword>
<evidence type="ECO:0000256" key="6">
    <source>
        <dbReference type="SAM" id="Phobius"/>
    </source>
</evidence>
<feature type="transmembrane region" description="Helical" evidence="6">
    <location>
        <begin position="505"/>
        <end position="527"/>
    </location>
</feature>
<dbReference type="InterPro" id="IPR050815">
    <property type="entry name" value="TF_fung"/>
</dbReference>
<evidence type="ECO:0000256" key="1">
    <source>
        <dbReference type="ARBA" id="ARBA00004123"/>
    </source>
</evidence>
<comment type="caution">
    <text evidence="8">The sequence shown here is derived from an EMBL/GenBank/DDBJ whole genome shotgun (WGS) entry which is preliminary data.</text>
</comment>
<accession>A0A9P6DV68</accession>
<keyword evidence="3" id="KW-0805">Transcription regulation</keyword>
<evidence type="ECO:0000256" key="4">
    <source>
        <dbReference type="ARBA" id="ARBA00023163"/>
    </source>
</evidence>
<evidence type="ECO:0000313" key="9">
    <source>
        <dbReference type="Proteomes" id="UP000886523"/>
    </source>
</evidence>
<reference evidence="8" key="1">
    <citation type="journal article" date="2020" name="Nat. Commun.">
        <title>Large-scale genome sequencing of mycorrhizal fungi provides insights into the early evolution of symbiotic traits.</title>
        <authorList>
            <person name="Miyauchi S."/>
            <person name="Kiss E."/>
            <person name="Kuo A."/>
            <person name="Drula E."/>
            <person name="Kohler A."/>
            <person name="Sanchez-Garcia M."/>
            <person name="Morin E."/>
            <person name="Andreopoulos B."/>
            <person name="Barry K.W."/>
            <person name="Bonito G."/>
            <person name="Buee M."/>
            <person name="Carver A."/>
            <person name="Chen C."/>
            <person name="Cichocki N."/>
            <person name="Clum A."/>
            <person name="Culley D."/>
            <person name="Crous P.W."/>
            <person name="Fauchery L."/>
            <person name="Girlanda M."/>
            <person name="Hayes R.D."/>
            <person name="Keri Z."/>
            <person name="LaButti K."/>
            <person name="Lipzen A."/>
            <person name="Lombard V."/>
            <person name="Magnuson J."/>
            <person name="Maillard F."/>
            <person name="Murat C."/>
            <person name="Nolan M."/>
            <person name="Ohm R.A."/>
            <person name="Pangilinan J."/>
            <person name="Pereira M.F."/>
            <person name="Perotto S."/>
            <person name="Peter M."/>
            <person name="Pfister S."/>
            <person name="Riley R."/>
            <person name="Sitrit Y."/>
            <person name="Stielow J.B."/>
            <person name="Szollosi G."/>
            <person name="Zifcakova L."/>
            <person name="Stursova M."/>
            <person name="Spatafora J.W."/>
            <person name="Tedersoo L."/>
            <person name="Vaario L.M."/>
            <person name="Yamada A."/>
            <person name="Yan M."/>
            <person name="Wang P."/>
            <person name="Xu J."/>
            <person name="Bruns T."/>
            <person name="Baldrian P."/>
            <person name="Vilgalys R."/>
            <person name="Dunand C."/>
            <person name="Henrissat B."/>
            <person name="Grigoriev I.V."/>
            <person name="Hibbett D."/>
            <person name="Nagy L.G."/>
            <person name="Martin F.M."/>
        </authorList>
    </citation>
    <scope>NUCLEOTIDE SEQUENCE</scope>
    <source>
        <strain evidence="8">UP504</strain>
    </source>
</reference>
<keyword evidence="6" id="KW-0812">Transmembrane</keyword>
<dbReference type="GO" id="GO:0005634">
    <property type="term" value="C:nucleus"/>
    <property type="evidence" value="ECO:0007669"/>
    <property type="project" value="UniProtKB-SubCell"/>
</dbReference>
<dbReference type="Proteomes" id="UP000886523">
    <property type="component" value="Unassembled WGS sequence"/>
</dbReference>
<evidence type="ECO:0000256" key="3">
    <source>
        <dbReference type="ARBA" id="ARBA00023015"/>
    </source>
</evidence>
<dbReference type="SUPFAM" id="SSF57701">
    <property type="entry name" value="Zn2/Cys6 DNA-binding domain"/>
    <property type="match status" value="1"/>
</dbReference>
<dbReference type="SMART" id="SM00066">
    <property type="entry name" value="GAL4"/>
    <property type="match status" value="1"/>
</dbReference>
<dbReference type="PANTHER" id="PTHR47338:SF29">
    <property type="entry name" value="ZN(2)-C6 FUNGAL-TYPE DOMAIN-CONTAINING PROTEIN"/>
    <property type="match status" value="1"/>
</dbReference>
<keyword evidence="2" id="KW-0479">Metal-binding</keyword>
<dbReference type="InterPro" id="IPR001138">
    <property type="entry name" value="Zn2Cys6_DnaBD"/>
</dbReference>
<proteinExistence type="predicted"/>
<dbReference type="EMBL" id="MU128954">
    <property type="protein sequence ID" value="KAF9515017.1"/>
    <property type="molecule type" value="Genomic_DNA"/>
</dbReference>
<dbReference type="InterPro" id="IPR036864">
    <property type="entry name" value="Zn2-C6_fun-type_DNA-bd_sf"/>
</dbReference>
<keyword evidence="6" id="KW-1133">Transmembrane helix</keyword>
<dbReference type="AlphaFoldDB" id="A0A9P6DV68"/>
<evidence type="ECO:0000313" key="8">
    <source>
        <dbReference type="EMBL" id="KAF9515017.1"/>
    </source>
</evidence>
<keyword evidence="4" id="KW-0804">Transcription</keyword>
<dbReference type="PANTHER" id="PTHR47338">
    <property type="entry name" value="ZN(II)2CYS6 TRANSCRIPTION FACTOR (EUROFUNG)-RELATED"/>
    <property type="match status" value="1"/>
</dbReference>
<dbReference type="OrthoDB" id="2309723at2759"/>